<evidence type="ECO:0000313" key="3">
    <source>
        <dbReference type="Proteomes" id="UP000252706"/>
    </source>
</evidence>
<dbReference type="AlphaFoldDB" id="A0A366X7R1"/>
<organism evidence="2 3">
    <name type="scientific">Phaeobacter gallaeciensis</name>
    <dbReference type="NCBI Taxonomy" id="60890"/>
    <lineage>
        <taxon>Bacteria</taxon>
        <taxon>Pseudomonadati</taxon>
        <taxon>Pseudomonadota</taxon>
        <taxon>Alphaproteobacteria</taxon>
        <taxon>Rhodobacterales</taxon>
        <taxon>Roseobacteraceae</taxon>
        <taxon>Phaeobacter</taxon>
    </lineage>
</organism>
<accession>A0A366X7R1</accession>
<sequence length="589" mass="66369">MSELSSQPTSVQSAYGWHSENRIFVNRRYQRKLVWTLHEKQKLVESVMKRYPIPAILFAEKGEANSQYEVIDGLQRLNALISFIEGAFPTVDGRYFDVSLFPTAKANWDDGKFTPLSQEELINSKEVSSILDYSLAFSIMRNATDEEIDDVFDRINSYGHRLSEQERRQSGIQNEFSEMVREIACKVRGDQSETYLPISKMPEISIDLPMMKHGYDIKAENVFWVEQGILNSNDLRDSMDEQCVADIAASIILGTVLERSKDTLNAIYERGSAESNQLNGAMAVYGVERFSAEFDYCVNQIELICQSDGPEKLRNIIYENRTSNAFPAVFSLIFISLHELFTIEKKSISDHSSVKAAIQNLTRRIDTSRRSTSSDERRKNIDIIKTLILPKLSPIDPAKDLLANHSALDVDGFIRSSGMELSRFELKQGILELYGDRKINTALLDRLVETVCGIANNGPNRTGQIILGVSDTEKDAARATELDSVQPRGVGTWNVVGINREARALGITLEQYHQLVRNHFEKSGLSEPLKANVLSSIDYNPYYGLGVLVISVPAQKEPSYVGDEMFWRDGDNTKIAEGAKLISDIGRRF</sequence>
<proteinExistence type="predicted"/>
<gene>
    <name evidence="2" type="ORF">DS909_07560</name>
</gene>
<name>A0A366X7R1_9RHOB</name>
<dbReference type="Proteomes" id="UP000252706">
    <property type="component" value="Unassembled WGS sequence"/>
</dbReference>
<dbReference type="OrthoDB" id="9787127at2"/>
<dbReference type="EMBL" id="QOCE01000017">
    <property type="protein sequence ID" value="RBW57988.1"/>
    <property type="molecule type" value="Genomic_DNA"/>
</dbReference>
<dbReference type="Gene3D" id="3.30.950.30">
    <property type="entry name" value="Schlafen, AAA domain"/>
    <property type="match status" value="1"/>
</dbReference>
<dbReference type="PANTHER" id="PTHR39639:SF1">
    <property type="entry name" value="DUF262 DOMAIN-CONTAINING PROTEIN"/>
    <property type="match status" value="1"/>
</dbReference>
<dbReference type="RefSeq" id="WP_113822847.1">
    <property type="nucleotide sequence ID" value="NZ_QOCE01000017.1"/>
</dbReference>
<evidence type="ECO:0000259" key="1">
    <source>
        <dbReference type="Pfam" id="PF03235"/>
    </source>
</evidence>
<reference evidence="2 3" key="1">
    <citation type="submission" date="2018-07" db="EMBL/GenBank/DDBJ databases">
        <title>Modular assembly of carbohydrate-degrading microbial communities in the ocean.</title>
        <authorList>
            <person name="Enke T.N."/>
            <person name="Datta M.S."/>
            <person name="Schwartzman J.A."/>
            <person name="Cermak N."/>
            <person name="Schmitz D.A."/>
            <person name="Barrere J."/>
            <person name="Cordero O.X."/>
        </authorList>
    </citation>
    <scope>NUCLEOTIDE SEQUENCE [LARGE SCALE GENOMIC DNA]</scope>
    <source>
        <strain evidence="2 3">C3M10</strain>
    </source>
</reference>
<dbReference type="InterPro" id="IPR004919">
    <property type="entry name" value="GmrSD_N"/>
</dbReference>
<dbReference type="Pfam" id="PF03235">
    <property type="entry name" value="GmrSD_N"/>
    <property type="match status" value="1"/>
</dbReference>
<feature type="domain" description="GmrSD restriction endonucleases N-terminal" evidence="1">
    <location>
        <begin position="20"/>
        <end position="168"/>
    </location>
</feature>
<dbReference type="PANTHER" id="PTHR39639">
    <property type="entry name" value="CHROMOSOME 16, WHOLE GENOME SHOTGUN SEQUENCE"/>
    <property type="match status" value="1"/>
</dbReference>
<dbReference type="InterPro" id="IPR038461">
    <property type="entry name" value="Schlafen_AlbA_2_dom_sf"/>
</dbReference>
<protein>
    <recommendedName>
        <fullName evidence="1">GmrSD restriction endonucleases N-terminal domain-containing protein</fullName>
    </recommendedName>
</protein>
<comment type="caution">
    <text evidence="2">The sequence shown here is derived from an EMBL/GenBank/DDBJ whole genome shotgun (WGS) entry which is preliminary data.</text>
</comment>
<evidence type="ECO:0000313" key="2">
    <source>
        <dbReference type="EMBL" id="RBW57988.1"/>
    </source>
</evidence>